<comment type="caution">
    <text evidence="2">The sequence shown here is derived from an EMBL/GenBank/DDBJ whole genome shotgun (WGS) entry which is preliminary data.</text>
</comment>
<evidence type="ECO:0000313" key="3">
    <source>
        <dbReference type="Proteomes" id="UP000308953"/>
    </source>
</evidence>
<feature type="compositionally biased region" description="Polar residues" evidence="1">
    <location>
        <begin position="1"/>
        <end position="13"/>
    </location>
</feature>
<proteinExistence type="predicted"/>
<gene>
    <name evidence="2" type="ORF">D6D10_04689</name>
</gene>
<protein>
    <submittedName>
        <fullName evidence="2">Uncharacterized protein</fullName>
    </submittedName>
</protein>
<sequence length="182" mass="19989">MPLSSNDNHTTMPTLPRPGKQSLFDMVEQNKATTAQAQADNEAISSTQHEDRYTTSQKQLDPETSSIFTQSTIDTGNPIHQSTPSSSRFGFLRRNKSSTTDQQNLLNSTNNEGVKEKEKKKSRFENPFKPHEQTDEDRAIMEKLAKRLGSKEEAIRQGGAQPAGYRGVGGGYAAGGPWTGGM</sequence>
<evidence type="ECO:0000313" key="2">
    <source>
        <dbReference type="EMBL" id="THX38934.1"/>
    </source>
</evidence>
<feature type="region of interest" description="Disordered" evidence="1">
    <location>
        <begin position="1"/>
        <end position="138"/>
    </location>
</feature>
<name>A0A4S9EYN8_AURPU</name>
<feature type="region of interest" description="Disordered" evidence="1">
    <location>
        <begin position="150"/>
        <end position="169"/>
    </location>
</feature>
<organism evidence="2 3">
    <name type="scientific">Aureobasidium pullulans</name>
    <name type="common">Black yeast</name>
    <name type="synonym">Pullularia pullulans</name>
    <dbReference type="NCBI Taxonomy" id="5580"/>
    <lineage>
        <taxon>Eukaryota</taxon>
        <taxon>Fungi</taxon>
        <taxon>Dikarya</taxon>
        <taxon>Ascomycota</taxon>
        <taxon>Pezizomycotina</taxon>
        <taxon>Dothideomycetes</taxon>
        <taxon>Dothideomycetidae</taxon>
        <taxon>Dothideales</taxon>
        <taxon>Saccotheciaceae</taxon>
        <taxon>Aureobasidium</taxon>
    </lineage>
</organism>
<reference evidence="2 3" key="1">
    <citation type="submission" date="2018-10" db="EMBL/GenBank/DDBJ databases">
        <title>Fifty Aureobasidium pullulans genomes reveal a recombining polyextremotolerant generalist.</title>
        <authorList>
            <person name="Gostincar C."/>
            <person name="Turk M."/>
            <person name="Zajc J."/>
            <person name="Gunde-Cimerman N."/>
        </authorList>
    </citation>
    <scope>NUCLEOTIDE SEQUENCE [LARGE SCALE GENOMIC DNA]</scope>
    <source>
        <strain evidence="2 3">EXF-9785</strain>
    </source>
</reference>
<evidence type="ECO:0000256" key="1">
    <source>
        <dbReference type="SAM" id="MobiDB-lite"/>
    </source>
</evidence>
<feature type="compositionally biased region" description="Polar residues" evidence="1">
    <location>
        <begin position="30"/>
        <end position="47"/>
    </location>
</feature>
<dbReference type="EMBL" id="QZAV01000085">
    <property type="protein sequence ID" value="THX38934.1"/>
    <property type="molecule type" value="Genomic_DNA"/>
</dbReference>
<dbReference type="AlphaFoldDB" id="A0A4S9EYN8"/>
<accession>A0A4S9EYN8</accession>
<feature type="compositionally biased region" description="Basic and acidic residues" evidence="1">
    <location>
        <begin position="113"/>
        <end position="138"/>
    </location>
</feature>
<feature type="compositionally biased region" description="Polar residues" evidence="1">
    <location>
        <begin position="97"/>
        <end position="112"/>
    </location>
</feature>
<feature type="compositionally biased region" description="Polar residues" evidence="1">
    <location>
        <begin position="54"/>
        <end position="88"/>
    </location>
</feature>
<dbReference type="Proteomes" id="UP000308953">
    <property type="component" value="Unassembled WGS sequence"/>
</dbReference>